<protein>
    <submittedName>
        <fullName evidence="2">VOC family protein</fullName>
    </submittedName>
</protein>
<feature type="domain" description="VOC" evidence="1">
    <location>
        <begin position="11"/>
        <end position="120"/>
    </location>
</feature>
<dbReference type="RefSeq" id="WP_380808297.1">
    <property type="nucleotide sequence ID" value="NZ_JBHTLB010000080.1"/>
</dbReference>
<dbReference type="PANTHER" id="PTHR33993:SF14">
    <property type="entry name" value="GB|AAF24581.1"/>
    <property type="match status" value="1"/>
</dbReference>
<dbReference type="Pfam" id="PF00903">
    <property type="entry name" value="Glyoxalase"/>
    <property type="match status" value="1"/>
</dbReference>
<dbReference type="InterPro" id="IPR029068">
    <property type="entry name" value="Glyas_Bleomycin-R_OHBP_Dase"/>
</dbReference>
<dbReference type="PROSITE" id="PS51819">
    <property type="entry name" value="VOC"/>
    <property type="match status" value="1"/>
</dbReference>
<comment type="caution">
    <text evidence="2">The sequence shown here is derived from an EMBL/GenBank/DDBJ whole genome shotgun (WGS) entry which is preliminary data.</text>
</comment>
<organism evidence="2 3">
    <name type="scientific">Sphaerisporangium aureirubrum</name>
    <dbReference type="NCBI Taxonomy" id="1544736"/>
    <lineage>
        <taxon>Bacteria</taxon>
        <taxon>Bacillati</taxon>
        <taxon>Actinomycetota</taxon>
        <taxon>Actinomycetes</taxon>
        <taxon>Streptosporangiales</taxon>
        <taxon>Streptosporangiaceae</taxon>
        <taxon>Sphaerisporangium</taxon>
    </lineage>
</organism>
<keyword evidence="3" id="KW-1185">Reference proteome</keyword>
<dbReference type="SUPFAM" id="SSF54593">
    <property type="entry name" value="Glyoxalase/Bleomycin resistance protein/Dihydroxybiphenyl dioxygenase"/>
    <property type="match status" value="1"/>
</dbReference>
<dbReference type="Proteomes" id="UP001596137">
    <property type="component" value="Unassembled WGS sequence"/>
</dbReference>
<dbReference type="InterPro" id="IPR052164">
    <property type="entry name" value="Anthracycline_SecMetBiosynth"/>
</dbReference>
<proteinExistence type="predicted"/>
<evidence type="ECO:0000313" key="2">
    <source>
        <dbReference type="EMBL" id="MFC6084406.1"/>
    </source>
</evidence>
<dbReference type="PANTHER" id="PTHR33993">
    <property type="entry name" value="GLYOXALASE-RELATED"/>
    <property type="match status" value="1"/>
</dbReference>
<name>A0ABW1NMA8_9ACTN</name>
<evidence type="ECO:0000259" key="1">
    <source>
        <dbReference type="PROSITE" id="PS51819"/>
    </source>
</evidence>
<accession>A0ABW1NMA8</accession>
<gene>
    <name evidence="2" type="ORF">ACFP1K_24835</name>
</gene>
<dbReference type="EMBL" id="JBHSRF010000042">
    <property type="protein sequence ID" value="MFC6084406.1"/>
    <property type="molecule type" value="Genomic_DNA"/>
</dbReference>
<sequence length="121" mass="12428">MEDSVTAHAQKLGNVLIPVGDLDKAIAFYSESLGLAVKFRDGDRFAALDGGGVTVALVAGPEQVAGAVTAPSYKVNDIQEAVRDLTAAGAELVTGPEAGPHESRAVLRDPSGNVLVLYSPL</sequence>
<dbReference type="Gene3D" id="3.10.180.10">
    <property type="entry name" value="2,3-Dihydroxybiphenyl 1,2-Dioxygenase, domain 1"/>
    <property type="match status" value="1"/>
</dbReference>
<dbReference type="InterPro" id="IPR004360">
    <property type="entry name" value="Glyas_Fos-R_dOase_dom"/>
</dbReference>
<reference evidence="3" key="1">
    <citation type="journal article" date="2019" name="Int. J. Syst. Evol. Microbiol.">
        <title>The Global Catalogue of Microorganisms (GCM) 10K type strain sequencing project: providing services to taxonomists for standard genome sequencing and annotation.</title>
        <authorList>
            <consortium name="The Broad Institute Genomics Platform"/>
            <consortium name="The Broad Institute Genome Sequencing Center for Infectious Disease"/>
            <person name="Wu L."/>
            <person name="Ma J."/>
        </authorList>
    </citation>
    <scope>NUCLEOTIDE SEQUENCE [LARGE SCALE GENOMIC DNA]</scope>
    <source>
        <strain evidence="3">JCM 30346</strain>
    </source>
</reference>
<evidence type="ECO:0000313" key="3">
    <source>
        <dbReference type="Proteomes" id="UP001596137"/>
    </source>
</evidence>
<dbReference type="InterPro" id="IPR037523">
    <property type="entry name" value="VOC_core"/>
</dbReference>